<feature type="transmembrane region" description="Helical" evidence="1">
    <location>
        <begin position="73"/>
        <end position="104"/>
    </location>
</feature>
<dbReference type="Proteomes" id="UP001312865">
    <property type="component" value="Unassembled WGS sequence"/>
</dbReference>
<dbReference type="PANTHER" id="PTHR45138:SF9">
    <property type="entry name" value="DIGUANYLATE CYCLASE DGCM-RELATED"/>
    <property type="match status" value="1"/>
</dbReference>
<feature type="transmembrane region" description="Helical" evidence="1">
    <location>
        <begin position="149"/>
        <end position="171"/>
    </location>
</feature>
<dbReference type="InterPro" id="IPR000160">
    <property type="entry name" value="GGDEF_dom"/>
</dbReference>
<name>A0ABU8H8M5_9BACI</name>
<dbReference type="EMBL" id="JBBAXC010000001">
    <property type="protein sequence ID" value="MEI5905665.1"/>
    <property type="molecule type" value="Genomic_DNA"/>
</dbReference>
<feature type="domain" description="GGDEF" evidence="2">
    <location>
        <begin position="435"/>
        <end position="577"/>
    </location>
</feature>
<feature type="transmembrane region" description="Helical" evidence="1">
    <location>
        <begin position="116"/>
        <end position="137"/>
    </location>
</feature>
<dbReference type="Pfam" id="PF13185">
    <property type="entry name" value="GAF_2"/>
    <property type="match status" value="1"/>
</dbReference>
<feature type="transmembrane region" description="Helical" evidence="1">
    <location>
        <begin position="47"/>
        <end position="67"/>
    </location>
</feature>
<sequence>MKNYCKEAVKLSVSRKATTIIWLIWLALVPTGIWLTYLYFPPSTLNILDILLFIVLATVVALLPIVISGTPVYMIQTISFAAFLKYGLFFEVILIQFSIIPLMLRLQLKKEDLYRYPLNSTMFFFISIISGLTYYGLGGVTGSVQFSQLILPSCVYIVMGVIVNQFLLYYFHHLIGRKRKFFSEDMVWDSITTITMFPVGLNLYFLNQEIGLISFFLIGFPVASVSFLLSMYRSSEDVNESLQKAVEIGHDLTERLKRNEVLDVFLQRITQIVPVDYSYILNVKENRLELMKRMEKGAFMPNTLPPHHRNEGISGRVWATGRSVIYSKQKEWAVIAEGYMPENVESVMCVPIVRNQKVEGVLLLASEKQKAYEKYHLMIVDILCSYFGVAIQNAGYYEETKRENERCALTKLYNYRYFDGLLNREFKALLAGKHKTLSLIILDLDHFKQINDSFGHESGNEILRELALRLTMIVGSKGTVARYGGEEFVVLLPDVNKSDALIKAEEIRNGIANRPFTIHNSLSLNRNREKVKVTASIGIASAPNDGDDGLSLIRHADRALYIGAKRAGRNRVAEYVK</sequence>
<keyword evidence="4" id="KW-1185">Reference proteome</keyword>
<evidence type="ECO:0000313" key="4">
    <source>
        <dbReference type="Proteomes" id="UP001312865"/>
    </source>
</evidence>
<proteinExistence type="predicted"/>
<dbReference type="Gene3D" id="3.30.70.270">
    <property type="match status" value="1"/>
</dbReference>
<keyword evidence="3" id="KW-0548">Nucleotidyltransferase</keyword>
<protein>
    <submittedName>
        <fullName evidence="3">Sensor domain-containing diguanylate cyclase</fullName>
        <ecNumber evidence="3">2.7.7.65</ecNumber>
    </submittedName>
</protein>
<accession>A0ABU8H8M5</accession>
<evidence type="ECO:0000313" key="3">
    <source>
        <dbReference type="EMBL" id="MEI5905665.1"/>
    </source>
</evidence>
<dbReference type="InterPro" id="IPR003018">
    <property type="entry name" value="GAF"/>
</dbReference>
<gene>
    <name evidence="3" type="ORF">WAK64_01115</name>
</gene>
<dbReference type="InterPro" id="IPR029787">
    <property type="entry name" value="Nucleotide_cyclase"/>
</dbReference>
<evidence type="ECO:0000259" key="2">
    <source>
        <dbReference type="PROSITE" id="PS50887"/>
    </source>
</evidence>
<dbReference type="RefSeq" id="WP_336585080.1">
    <property type="nucleotide sequence ID" value="NZ_JBBAXC010000001.1"/>
</dbReference>
<dbReference type="SUPFAM" id="SSF55073">
    <property type="entry name" value="Nucleotide cyclase"/>
    <property type="match status" value="1"/>
</dbReference>
<dbReference type="InterPro" id="IPR029016">
    <property type="entry name" value="GAF-like_dom_sf"/>
</dbReference>
<organism evidence="3 4">
    <name type="scientific">Bacillus spongiae</name>
    <dbReference type="NCBI Taxonomy" id="2683610"/>
    <lineage>
        <taxon>Bacteria</taxon>
        <taxon>Bacillati</taxon>
        <taxon>Bacillota</taxon>
        <taxon>Bacilli</taxon>
        <taxon>Bacillales</taxon>
        <taxon>Bacillaceae</taxon>
        <taxon>Bacillus</taxon>
    </lineage>
</organism>
<dbReference type="GO" id="GO:0052621">
    <property type="term" value="F:diguanylate cyclase activity"/>
    <property type="evidence" value="ECO:0007669"/>
    <property type="project" value="UniProtKB-EC"/>
</dbReference>
<dbReference type="Gene3D" id="3.30.450.40">
    <property type="match status" value="1"/>
</dbReference>
<dbReference type="SUPFAM" id="SSF55781">
    <property type="entry name" value="GAF domain-like"/>
    <property type="match status" value="1"/>
</dbReference>
<keyword evidence="1" id="KW-0472">Membrane</keyword>
<evidence type="ECO:0000256" key="1">
    <source>
        <dbReference type="SAM" id="Phobius"/>
    </source>
</evidence>
<feature type="transmembrane region" description="Helical" evidence="1">
    <location>
        <begin position="212"/>
        <end position="232"/>
    </location>
</feature>
<keyword evidence="1" id="KW-1133">Transmembrane helix</keyword>
<feature type="transmembrane region" description="Helical" evidence="1">
    <location>
        <begin position="187"/>
        <end position="206"/>
    </location>
</feature>
<comment type="caution">
    <text evidence="3">The sequence shown here is derived from an EMBL/GenBank/DDBJ whole genome shotgun (WGS) entry which is preliminary data.</text>
</comment>
<dbReference type="InterPro" id="IPR050469">
    <property type="entry name" value="Diguanylate_Cyclase"/>
</dbReference>
<reference evidence="3 4" key="1">
    <citation type="journal article" date="2018" name="J. Microbiol.">
        <title>Bacillus spongiae sp. nov., isolated from sponge of Jeju Island.</title>
        <authorList>
            <person name="Lee G.E."/>
            <person name="Im W.T."/>
            <person name="Park J.S."/>
        </authorList>
    </citation>
    <scope>NUCLEOTIDE SEQUENCE [LARGE SCALE GENOMIC DNA]</scope>
    <source>
        <strain evidence="3 4">135PIL107-10</strain>
    </source>
</reference>
<dbReference type="InterPro" id="IPR043128">
    <property type="entry name" value="Rev_trsase/Diguanyl_cyclase"/>
</dbReference>
<dbReference type="Pfam" id="PF00990">
    <property type="entry name" value="GGDEF"/>
    <property type="match status" value="1"/>
</dbReference>
<feature type="transmembrane region" description="Helical" evidence="1">
    <location>
        <begin position="20"/>
        <end position="40"/>
    </location>
</feature>
<dbReference type="SMART" id="SM00267">
    <property type="entry name" value="GGDEF"/>
    <property type="match status" value="1"/>
</dbReference>
<dbReference type="NCBIfam" id="TIGR00254">
    <property type="entry name" value="GGDEF"/>
    <property type="match status" value="1"/>
</dbReference>
<dbReference type="PANTHER" id="PTHR45138">
    <property type="entry name" value="REGULATORY COMPONENTS OF SENSORY TRANSDUCTION SYSTEM"/>
    <property type="match status" value="1"/>
</dbReference>
<keyword evidence="1" id="KW-0812">Transmembrane</keyword>
<dbReference type="CDD" id="cd01949">
    <property type="entry name" value="GGDEF"/>
    <property type="match status" value="1"/>
</dbReference>
<keyword evidence="3" id="KW-0808">Transferase</keyword>
<dbReference type="EC" id="2.7.7.65" evidence="3"/>
<dbReference type="SMART" id="SM00065">
    <property type="entry name" value="GAF"/>
    <property type="match status" value="1"/>
</dbReference>
<dbReference type="PROSITE" id="PS50887">
    <property type="entry name" value="GGDEF"/>
    <property type="match status" value="1"/>
</dbReference>